<keyword evidence="2" id="KW-0472">Membrane</keyword>
<gene>
    <name evidence="3" type="ORF">Plo01_49080</name>
</gene>
<name>A0A8J3RP10_9ACTN</name>
<dbReference type="EMBL" id="BOOH01000039">
    <property type="protein sequence ID" value="GIH78479.1"/>
    <property type="molecule type" value="Genomic_DNA"/>
</dbReference>
<dbReference type="Proteomes" id="UP000616724">
    <property type="component" value="Unassembled WGS sequence"/>
</dbReference>
<comment type="caution">
    <text evidence="3">The sequence shown here is derived from an EMBL/GenBank/DDBJ whole genome shotgun (WGS) entry which is preliminary data.</text>
</comment>
<sequence length="412" mass="42873">MRSRAGDVLIRRFAIRGGALAGVVAVTAFTGLTGVAGSGAGAWASSGPAVRAGAGGGTLADAEVGSRAESGSRAEAVPTGEARESGEPTLPGEEGGEVLFRFRDERITESSGLALSPTHEDVYYTHNDSSAGPVFFAAGSDGRTRATFTLRGAASRDWEGMAASRDPRTGRGVLWFADIGDNFDGAWPDISVYRVQEPSSLRDATLPAVRYRFRYEDGGHNAEGIMVHPRTGRLYIVSKEFSGSIYQAPKQLRTGKVNVLRRVGPAPVMATDAAYAPDGSSFVIRTYFSATVYSAPGEQLSKVTMPPLEQAESIAYTADGTALLTGTEGTGSPVYRVPLPERVLEAMAPTPTPTPTSEPGAGTETGREAAGGGTETADPQEDAGVPFSAIALWLAVAVGATGAIALIARRTR</sequence>
<keyword evidence="4" id="KW-1185">Reference proteome</keyword>
<evidence type="ECO:0000256" key="1">
    <source>
        <dbReference type="SAM" id="MobiDB-lite"/>
    </source>
</evidence>
<organism evidence="3 4">
    <name type="scientific">Planobispora longispora</name>
    <dbReference type="NCBI Taxonomy" id="28887"/>
    <lineage>
        <taxon>Bacteria</taxon>
        <taxon>Bacillati</taxon>
        <taxon>Actinomycetota</taxon>
        <taxon>Actinomycetes</taxon>
        <taxon>Streptosporangiales</taxon>
        <taxon>Streptosporangiaceae</taxon>
        <taxon>Planobispora</taxon>
    </lineage>
</organism>
<keyword evidence="2" id="KW-0812">Transmembrane</keyword>
<accession>A0A8J3RP10</accession>
<protein>
    <submittedName>
        <fullName evidence="3">Uncharacterized protein</fullName>
    </submittedName>
</protein>
<feature type="region of interest" description="Disordered" evidence="1">
    <location>
        <begin position="54"/>
        <end position="97"/>
    </location>
</feature>
<evidence type="ECO:0000256" key="2">
    <source>
        <dbReference type="SAM" id="Phobius"/>
    </source>
</evidence>
<evidence type="ECO:0000313" key="4">
    <source>
        <dbReference type="Proteomes" id="UP000616724"/>
    </source>
</evidence>
<dbReference type="Gene3D" id="2.130.10.10">
    <property type="entry name" value="YVTN repeat-like/Quinoprotein amine dehydrogenase"/>
    <property type="match status" value="1"/>
</dbReference>
<keyword evidence="2" id="KW-1133">Transmembrane helix</keyword>
<feature type="transmembrane region" description="Helical" evidence="2">
    <location>
        <begin position="390"/>
        <end position="408"/>
    </location>
</feature>
<dbReference type="AlphaFoldDB" id="A0A8J3RP10"/>
<dbReference type="InterPro" id="IPR015943">
    <property type="entry name" value="WD40/YVTN_repeat-like_dom_sf"/>
</dbReference>
<proteinExistence type="predicted"/>
<feature type="region of interest" description="Disordered" evidence="1">
    <location>
        <begin position="347"/>
        <end position="382"/>
    </location>
</feature>
<reference evidence="3 4" key="1">
    <citation type="submission" date="2021-01" db="EMBL/GenBank/DDBJ databases">
        <title>Whole genome shotgun sequence of Planobispora longispora NBRC 13918.</title>
        <authorList>
            <person name="Komaki H."/>
            <person name="Tamura T."/>
        </authorList>
    </citation>
    <scope>NUCLEOTIDE SEQUENCE [LARGE SCALE GENOMIC DNA]</scope>
    <source>
        <strain evidence="3 4">NBRC 13918</strain>
    </source>
</reference>
<dbReference type="SUPFAM" id="SSF75011">
    <property type="entry name" value="3-carboxy-cis,cis-mucoante lactonizing enzyme"/>
    <property type="match status" value="1"/>
</dbReference>
<feature type="transmembrane region" description="Helical" evidence="2">
    <location>
        <begin position="20"/>
        <end position="44"/>
    </location>
</feature>
<evidence type="ECO:0000313" key="3">
    <source>
        <dbReference type="EMBL" id="GIH78479.1"/>
    </source>
</evidence>